<feature type="region of interest" description="Disordered" evidence="7">
    <location>
        <begin position="1"/>
        <end position="35"/>
    </location>
</feature>
<comment type="caution">
    <text evidence="9">The sequence shown here is derived from an EMBL/GenBank/DDBJ whole genome shotgun (WGS) entry which is preliminary data.</text>
</comment>
<evidence type="ECO:0000256" key="2">
    <source>
        <dbReference type="ARBA" id="ARBA00009457"/>
    </source>
</evidence>
<dbReference type="Proteomes" id="UP001586593">
    <property type="component" value="Unassembled WGS sequence"/>
</dbReference>
<evidence type="ECO:0000256" key="1">
    <source>
        <dbReference type="ARBA" id="ARBA00004141"/>
    </source>
</evidence>
<keyword evidence="3 8" id="KW-0812">Transmembrane</keyword>
<reference evidence="9 10" key="1">
    <citation type="journal article" date="2024" name="Commun. Biol.">
        <title>Comparative genomic analysis of thermophilic fungi reveals convergent evolutionary adaptations and gene losses.</title>
        <authorList>
            <person name="Steindorff A.S."/>
            <person name="Aguilar-Pontes M.V."/>
            <person name="Robinson A.J."/>
            <person name="Andreopoulos B."/>
            <person name="LaButti K."/>
            <person name="Kuo A."/>
            <person name="Mondo S."/>
            <person name="Riley R."/>
            <person name="Otillar R."/>
            <person name="Haridas S."/>
            <person name="Lipzen A."/>
            <person name="Grimwood J."/>
            <person name="Schmutz J."/>
            <person name="Clum A."/>
            <person name="Reid I.D."/>
            <person name="Moisan M.C."/>
            <person name="Butler G."/>
            <person name="Nguyen T.T.M."/>
            <person name="Dewar K."/>
            <person name="Conant G."/>
            <person name="Drula E."/>
            <person name="Henrissat B."/>
            <person name="Hansel C."/>
            <person name="Singer S."/>
            <person name="Hutchinson M.I."/>
            <person name="de Vries R.P."/>
            <person name="Natvig D.O."/>
            <person name="Powell A.J."/>
            <person name="Tsang A."/>
            <person name="Grigoriev I.V."/>
        </authorList>
    </citation>
    <scope>NUCLEOTIDE SEQUENCE [LARGE SCALE GENOMIC DNA]</scope>
    <source>
        <strain evidence="9 10">ATCC 24622</strain>
    </source>
</reference>
<feature type="region of interest" description="Disordered" evidence="7">
    <location>
        <begin position="410"/>
        <end position="433"/>
    </location>
</feature>
<proteinExistence type="inferred from homology"/>
<comment type="subcellular location">
    <subcellularLocation>
        <location evidence="1">Membrane</location>
        <topology evidence="1">Multi-pass membrane protein</topology>
    </subcellularLocation>
</comment>
<evidence type="ECO:0000256" key="8">
    <source>
        <dbReference type="SAM" id="Phobius"/>
    </source>
</evidence>
<feature type="compositionally biased region" description="Polar residues" evidence="7">
    <location>
        <begin position="410"/>
        <end position="421"/>
    </location>
</feature>
<dbReference type="InterPro" id="IPR005045">
    <property type="entry name" value="CDC50/LEM3_fam"/>
</dbReference>
<keyword evidence="4 8" id="KW-1133">Transmembrane helix</keyword>
<evidence type="ECO:0000256" key="6">
    <source>
        <dbReference type="PIRNR" id="PIRNR015840"/>
    </source>
</evidence>
<dbReference type="Pfam" id="PF03381">
    <property type="entry name" value="CDC50"/>
    <property type="match status" value="1"/>
</dbReference>
<evidence type="ECO:0000256" key="5">
    <source>
        <dbReference type="ARBA" id="ARBA00023136"/>
    </source>
</evidence>
<name>A0ABR3VWC8_9PEZI</name>
<evidence type="ECO:0000256" key="4">
    <source>
        <dbReference type="ARBA" id="ARBA00022989"/>
    </source>
</evidence>
<organism evidence="9 10">
    <name type="scientific">Phialemonium thermophilum</name>
    <dbReference type="NCBI Taxonomy" id="223376"/>
    <lineage>
        <taxon>Eukaryota</taxon>
        <taxon>Fungi</taxon>
        <taxon>Dikarya</taxon>
        <taxon>Ascomycota</taxon>
        <taxon>Pezizomycotina</taxon>
        <taxon>Sordariomycetes</taxon>
        <taxon>Sordariomycetidae</taxon>
        <taxon>Cephalothecales</taxon>
        <taxon>Cephalothecaceae</taxon>
        <taxon>Phialemonium</taxon>
    </lineage>
</organism>
<evidence type="ECO:0000256" key="3">
    <source>
        <dbReference type="ARBA" id="ARBA00022692"/>
    </source>
</evidence>
<dbReference type="EMBL" id="JAZHXJ010001015">
    <property type="protein sequence ID" value="KAL1846770.1"/>
    <property type="molecule type" value="Genomic_DNA"/>
</dbReference>
<sequence>MAASPERDGREGSVASQESGPKQEEKKKSRRPANNAFRQQRLKAWQPILTPKTVLPLFFTIGIIFAPIGGLLLYASAQVREIKLDYTTCYKDAPTDRFGRMPDDKVSKAFKSSGDNSTWLPPEWRRTKVNVTYDGVTKEYDQCTLEFSIPEDMGPPVLFYYYLTNFYQNHRRYVKSFYDKQLKGDAVDGKTINGSDCKPLTHDLEGSGKPIYPCGLIANSMFNDTFSNPILLNPPSGNQDDKSLNQTYEMSNNSGIAWSSDAALYGPTKYKLDEIVPPPNWKERYPHGYTESNPPPNIKEWEAFQVWMRTAGLPTFSKLYQRNDHTSMIAGRYQVDIVNHFPADVYHGTKSVIISTRTVMGGRNPFLGIAYIVVGGICILLGAVFTVTHLIKPRKLGDHTYLSWNNAPGATKQTAGQSSAVATGRDLGRPGEA</sequence>
<keyword evidence="5 6" id="KW-0472">Membrane</keyword>
<evidence type="ECO:0000313" key="10">
    <source>
        <dbReference type="Proteomes" id="UP001586593"/>
    </source>
</evidence>
<dbReference type="PANTHER" id="PTHR10926">
    <property type="entry name" value="CELL CYCLE CONTROL PROTEIN 50"/>
    <property type="match status" value="1"/>
</dbReference>
<evidence type="ECO:0000256" key="7">
    <source>
        <dbReference type="SAM" id="MobiDB-lite"/>
    </source>
</evidence>
<dbReference type="PANTHER" id="PTHR10926:SF0">
    <property type="entry name" value="CDC50, ISOFORM A"/>
    <property type="match status" value="1"/>
</dbReference>
<comment type="similarity">
    <text evidence="2 6">Belongs to the CDC50/LEM3 family.</text>
</comment>
<feature type="compositionally biased region" description="Basic and acidic residues" evidence="7">
    <location>
        <begin position="1"/>
        <end position="11"/>
    </location>
</feature>
<protein>
    <submittedName>
        <fullName evidence="9">Uncharacterized protein</fullName>
    </submittedName>
</protein>
<keyword evidence="10" id="KW-1185">Reference proteome</keyword>
<feature type="transmembrane region" description="Helical" evidence="8">
    <location>
        <begin position="54"/>
        <end position="75"/>
    </location>
</feature>
<gene>
    <name evidence="9" type="ORF">VTK73DRAFT_214</name>
</gene>
<feature type="transmembrane region" description="Helical" evidence="8">
    <location>
        <begin position="366"/>
        <end position="391"/>
    </location>
</feature>
<dbReference type="PIRSF" id="PIRSF015840">
    <property type="entry name" value="DUF284_TM_euk"/>
    <property type="match status" value="1"/>
</dbReference>
<accession>A0ABR3VWC8</accession>
<evidence type="ECO:0000313" key="9">
    <source>
        <dbReference type="EMBL" id="KAL1846770.1"/>
    </source>
</evidence>